<evidence type="ECO:0000313" key="4">
    <source>
        <dbReference type="Proteomes" id="UP000271087"/>
    </source>
</evidence>
<dbReference type="EMBL" id="UYRW01004023">
    <property type="protein sequence ID" value="VDM92007.1"/>
    <property type="molecule type" value="Genomic_DNA"/>
</dbReference>
<feature type="compositionally biased region" description="Polar residues" evidence="1">
    <location>
        <begin position="1"/>
        <end position="10"/>
    </location>
</feature>
<keyword evidence="4" id="KW-1185">Reference proteome</keyword>
<sequence length="89" mass="9474">MGTNLSTSITEIMPFLHPPPPPPPPPPSIAATAPAAPAAAAAIAAFMVRGIEMDNKSGQTCDILLSFGRSDSIRSDHLMEFRCDRRFPV</sequence>
<evidence type="ECO:0000313" key="3">
    <source>
        <dbReference type="EMBL" id="VDM92007.1"/>
    </source>
</evidence>
<evidence type="ECO:0000256" key="1">
    <source>
        <dbReference type="SAM" id="MobiDB-lite"/>
    </source>
</evidence>
<feature type="region of interest" description="Disordered" evidence="1">
    <location>
        <begin position="1"/>
        <end position="32"/>
    </location>
</feature>
<keyword evidence="2" id="KW-0472">Membrane</keyword>
<keyword evidence="2" id="KW-0812">Transmembrane</keyword>
<organism evidence="5">
    <name type="scientific">Onchocerca ochengi</name>
    <name type="common">Filarial nematode worm</name>
    <dbReference type="NCBI Taxonomy" id="42157"/>
    <lineage>
        <taxon>Eukaryota</taxon>
        <taxon>Metazoa</taxon>
        <taxon>Ecdysozoa</taxon>
        <taxon>Nematoda</taxon>
        <taxon>Chromadorea</taxon>
        <taxon>Rhabditida</taxon>
        <taxon>Spirurina</taxon>
        <taxon>Spiruromorpha</taxon>
        <taxon>Filarioidea</taxon>
        <taxon>Onchocercidae</taxon>
        <taxon>Onchocerca</taxon>
    </lineage>
</organism>
<dbReference type="WBParaSite" id="nOo.2.0.1.t08945-RA">
    <property type="protein sequence ID" value="nOo.2.0.1.t08945-RA"/>
    <property type="gene ID" value="nOo.2.0.1.g08945"/>
</dbReference>
<feature type="transmembrane region" description="Helical" evidence="2">
    <location>
        <begin position="29"/>
        <end position="48"/>
    </location>
</feature>
<feature type="compositionally biased region" description="Pro residues" evidence="1">
    <location>
        <begin position="16"/>
        <end position="28"/>
    </location>
</feature>
<reference evidence="3 4" key="2">
    <citation type="submission" date="2018-08" db="EMBL/GenBank/DDBJ databases">
        <authorList>
            <person name="Laetsch R D."/>
            <person name="Stevens L."/>
            <person name="Kumar S."/>
            <person name="Blaxter L. M."/>
        </authorList>
    </citation>
    <scope>NUCLEOTIDE SEQUENCE [LARGE SCALE GENOMIC DNA]</scope>
</reference>
<dbReference type="AlphaFoldDB" id="A0A182ELF5"/>
<dbReference type="Proteomes" id="UP000271087">
    <property type="component" value="Unassembled WGS sequence"/>
</dbReference>
<reference evidence="5" key="1">
    <citation type="submission" date="2016-06" db="UniProtKB">
        <authorList>
            <consortium name="WormBaseParasite"/>
        </authorList>
    </citation>
    <scope>IDENTIFICATION</scope>
</reference>
<protein>
    <submittedName>
        <fullName evidence="3 5">Uncharacterized protein</fullName>
    </submittedName>
</protein>
<evidence type="ECO:0000313" key="5">
    <source>
        <dbReference type="WBParaSite" id="nOo.2.0.1.t08945-RA"/>
    </source>
</evidence>
<evidence type="ECO:0000256" key="2">
    <source>
        <dbReference type="SAM" id="Phobius"/>
    </source>
</evidence>
<name>A0A182ELF5_ONCOC</name>
<proteinExistence type="predicted"/>
<gene>
    <name evidence="3" type="ORF">NOO_LOCUS8945</name>
</gene>
<keyword evidence="2" id="KW-1133">Transmembrane helix</keyword>
<accession>A0A182ELF5</accession>